<sequence length="588" mass="67651">MALGNLSCISQFYPNICIFPKITHQRPSLTSFKTNQVYRSLSSNISPSVVERRSANYQPSIWSYEYLQSLKIDHVDSNYSKRAERLEQEIRCVINDADNEGSLSLLEMIDDIQRLGLGHRFEMDIKRALDGFVSLEECHVVAWESLHATALRFRLLRQHGYEISQDVFKRFKDNEGSFMDCLSMDVEGMVSLYEASFLSFKGEDLMDEALEFTRKHLMNLHDSSTCLREEVIKALELPLHRRILRQEAREYIEIYSKKTDAIPKLLELAKLDFNIVLATLLSDLQDMSKWWEDIGLASKLNFARDRLMECFFWTVGMVPLPQFSKCRKGLTKVTTLITTIDDAYDVYGTLDELELFTNAVHRWDVNAVKNLPDYMKLCFLALYNTVNELAYDTLKDHGQNILPYLAKAWGDLLKAFLVEAKWRLNKRTPTFNNYLKNAWVSVSGILILVHTYFLITPTITNQALESLEKCHNIILCPSLVFRLCNDLGTSKAELERGETASSLLCYMNEMGCSEVVAREHMRDLIDESWKKMNEGRVEGSPFDKHFVESAINLARISHFTYQHGDAHGSPDDKCKNRVASLIIEPVSC</sequence>
<dbReference type="InterPro" id="IPR044814">
    <property type="entry name" value="Terpene_cyclase_plant_C1"/>
</dbReference>
<dbReference type="EC" id="4.2.3.13" evidence="3"/>
<proteinExistence type="predicted"/>
<dbReference type="SFLD" id="SFLDG01019">
    <property type="entry name" value="Terpene_Cyclase_Like_1_C_Termi"/>
    <property type="match status" value="1"/>
</dbReference>
<evidence type="ECO:0000256" key="6">
    <source>
        <dbReference type="ARBA" id="ARBA00023239"/>
    </source>
</evidence>
<name>A0AAV5KEE0_9ROSI</name>
<comment type="cofactor">
    <cofactor evidence="1">
        <name>Mg(2+)</name>
        <dbReference type="ChEBI" id="CHEBI:18420"/>
    </cofactor>
</comment>
<feature type="domain" description="Terpene synthase N-terminal" evidence="7">
    <location>
        <begin position="61"/>
        <end position="235"/>
    </location>
</feature>
<dbReference type="FunFam" id="1.10.600.10:FF:000007">
    <property type="entry name" value="Isoprene synthase, chloroplastic"/>
    <property type="match status" value="1"/>
</dbReference>
<evidence type="ECO:0000259" key="8">
    <source>
        <dbReference type="Pfam" id="PF03936"/>
    </source>
</evidence>
<evidence type="ECO:0000256" key="4">
    <source>
        <dbReference type="ARBA" id="ARBA00022723"/>
    </source>
</evidence>
<reference evidence="9 10" key="1">
    <citation type="journal article" date="2021" name="Commun. Biol.">
        <title>The genome of Shorea leprosula (Dipterocarpaceae) highlights the ecological relevance of drought in aseasonal tropical rainforests.</title>
        <authorList>
            <person name="Ng K.K.S."/>
            <person name="Kobayashi M.J."/>
            <person name="Fawcett J.A."/>
            <person name="Hatakeyama M."/>
            <person name="Paape T."/>
            <person name="Ng C.H."/>
            <person name="Ang C.C."/>
            <person name="Tnah L.H."/>
            <person name="Lee C.T."/>
            <person name="Nishiyama T."/>
            <person name="Sese J."/>
            <person name="O'Brien M.J."/>
            <person name="Copetti D."/>
            <person name="Mohd Noor M.I."/>
            <person name="Ong R.C."/>
            <person name="Putra M."/>
            <person name="Sireger I.Z."/>
            <person name="Indrioko S."/>
            <person name="Kosugi Y."/>
            <person name="Izuno A."/>
            <person name="Isagi Y."/>
            <person name="Lee S.L."/>
            <person name="Shimizu K.K."/>
        </authorList>
    </citation>
    <scope>NUCLEOTIDE SEQUENCE [LARGE SCALE GENOMIC DNA]</scope>
    <source>
        <strain evidence="9">214</strain>
    </source>
</reference>
<dbReference type="Gene3D" id="1.10.600.10">
    <property type="entry name" value="Farnesyl Diphosphate Synthase"/>
    <property type="match status" value="1"/>
</dbReference>
<evidence type="ECO:0000256" key="2">
    <source>
        <dbReference type="ARBA" id="ARBA00002383"/>
    </source>
</evidence>
<evidence type="ECO:0000256" key="1">
    <source>
        <dbReference type="ARBA" id="ARBA00001946"/>
    </source>
</evidence>
<accession>A0AAV5KEE0</accession>
<evidence type="ECO:0000256" key="3">
    <source>
        <dbReference type="ARBA" id="ARBA00013103"/>
    </source>
</evidence>
<dbReference type="InterPro" id="IPR018247">
    <property type="entry name" value="EF_Hand_1_Ca_BS"/>
</dbReference>
<dbReference type="FunFam" id="1.50.10.130:FF:000001">
    <property type="entry name" value="Isoprene synthase, chloroplastic"/>
    <property type="match status" value="1"/>
</dbReference>
<dbReference type="GO" id="GO:0047461">
    <property type="term" value="F:(+)-delta-cadinene synthase activity"/>
    <property type="evidence" value="ECO:0007669"/>
    <property type="project" value="UniProtKB-EC"/>
</dbReference>
<evidence type="ECO:0000313" key="9">
    <source>
        <dbReference type="EMBL" id="GKV22961.1"/>
    </source>
</evidence>
<dbReference type="SUPFAM" id="SSF48239">
    <property type="entry name" value="Terpenoid cyclases/Protein prenyltransferases"/>
    <property type="match status" value="1"/>
</dbReference>
<dbReference type="PANTHER" id="PTHR31225">
    <property type="entry name" value="OS04G0344100 PROTEIN-RELATED"/>
    <property type="match status" value="1"/>
</dbReference>
<evidence type="ECO:0000313" key="10">
    <source>
        <dbReference type="Proteomes" id="UP001054252"/>
    </source>
</evidence>
<feature type="domain" description="Terpene synthase metal-binding" evidence="8">
    <location>
        <begin position="293"/>
        <end position="531"/>
    </location>
</feature>
<dbReference type="InterPro" id="IPR001906">
    <property type="entry name" value="Terpene_synth_N"/>
</dbReference>
<protein>
    <recommendedName>
        <fullName evidence="3">(+)-delta-cadinene synthase</fullName>
        <ecNumber evidence="3">4.2.3.13</ecNumber>
    </recommendedName>
</protein>
<keyword evidence="10" id="KW-1185">Reference proteome</keyword>
<dbReference type="AlphaFoldDB" id="A0AAV5KEE0"/>
<organism evidence="9 10">
    <name type="scientific">Rubroshorea leprosula</name>
    <dbReference type="NCBI Taxonomy" id="152421"/>
    <lineage>
        <taxon>Eukaryota</taxon>
        <taxon>Viridiplantae</taxon>
        <taxon>Streptophyta</taxon>
        <taxon>Embryophyta</taxon>
        <taxon>Tracheophyta</taxon>
        <taxon>Spermatophyta</taxon>
        <taxon>Magnoliopsida</taxon>
        <taxon>eudicotyledons</taxon>
        <taxon>Gunneridae</taxon>
        <taxon>Pentapetalae</taxon>
        <taxon>rosids</taxon>
        <taxon>malvids</taxon>
        <taxon>Malvales</taxon>
        <taxon>Dipterocarpaceae</taxon>
        <taxon>Rubroshorea</taxon>
    </lineage>
</organism>
<dbReference type="EMBL" id="BPVZ01000061">
    <property type="protein sequence ID" value="GKV22961.1"/>
    <property type="molecule type" value="Genomic_DNA"/>
</dbReference>
<keyword evidence="4" id="KW-0479">Metal-binding</keyword>
<dbReference type="Gene3D" id="1.50.10.130">
    <property type="entry name" value="Terpene synthase, N-terminal domain"/>
    <property type="match status" value="1"/>
</dbReference>
<dbReference type="SFLD" id="SFLDS00005">
    <property type="entry name" value="Isoprenoid_Synthase_Type_I"/>
    <property type="match status" value="1"/>
</dbReference>
<dbReference type="GO" id="GO:0016102">
    <property type="term" value="P:diterpenoid biosynthetic process"/>
    <property type="evidence" value="ECO:0007669"/>
    <property type="project" value="InterPro"/>
</dbReference>
<dbReference type="InterPro" id="IPR034741">
    <property type="entry name" value="Terpene_cyclase-like_1_C"/>
</dbReference>
<dbReference type="PROSITE" id="PS00018">
    <property type="entry name" value="EF_HAND_1"/>
    <property type="match status" value="1"/>
</dbReference>
<dbReference type="CDD" id="cd00684">
    <property type="entry name" value="Terpene_cyclase_plant_C1"/>
    <property type="match status" value="1"/>
</dbReference>
<evidence type="ECO:0000259" key="7">
    <source>
        <dbReference type="Pfam" id="PF01397"/>
    </source>
</evidence>
<gene>
    <name evidence="9" type="ORF">SLEP1_g32761</name>
</gene>
<dbReference type="Pfam" id="PF03936">
    <property type="entry name" value="Terpene_synth_C"/>
    <property type="match status" value="1"/>
</dbReference>
<dbReference type="SUPFAM" id="SSF48576">
    <property type="entry name" value="Terpenoid synthases"/>
    <property type="match status" value="1"/>
</dbReference>
<dbReference type="InterPro" id="IPR008930">
    <property type="entry name" value="Terpenoid_cyclase/PrenylTrfase"/>
</dbReference>
<dbReference type="Proteomes" id="UP001054252">
    <property type="component" value="Unassembled WGS sequence"/>
</dbReference>
<dbReference type="InterPro" id="IPR005630">
    <property type="entry name" value="Terpene_synthase_metal-bd"/>
</dbReference>
<keyword evidence="6" id="KW-0456">Lyase</keyword>
<dbReference type="InterPro" id="IPR008949">
    <property type="entry name" value="Isoprenoid_synthase_dom_sf"/>
</dbReference>
<comment type="function">
    <text evidence="2">Responsible for the cyclization of trans,trans-farnesyl diphosphate (FPP) to (+)-delta cadinene.</text>
</comment>
<evidence type="ECO:0000256" key="5">
    <source>
        <dbReference type="ARBA" id="ARBA00022842"/>
    </source>
</evidence>
<dbReference type="Pfam" id="PF01397">
    <property type="entry name" value="Terpene_synth"/>
    <property type="match status" value="1"/>
</dbReference>
<dbReference type="PANTHER" id="PTHR31225:SF252">
    <property type="entry name" value="TERPENE SYNTHASE 12-RELATED"/>
    <property type="match status" value="1"/>
</dbReference>
<dbReference type="GO" id="GO:0000287">
    <property type="term" value="F:magnesium ion binding"/>
    <property type="evidence" value="ECO:0007669"/>
    <property type="project" value="InterPro"/>
</dbReference>
<keyword evidence="5" id="KW-0460">Magnesium</keyword>
<comment type="caution">
    <text evidence="9">The sequence shown here is derived from an EMBL/GenBank/DDBJ whole genome shotgun (WGS) entry which is preliminary data.</text>
</comment>
<dbReference type="InterPro" id="IPR050148">
    <property type="entry name" value="Terpene_synthase-like"/>
</dbReference>
<dbReference type="InterPro" id="IPR036965">
    <property type="entry name" value="Terpene_synth_N_sf"/>
</dbReference>